<dbReference type="InterPro" id="IPR005861">
    <property type="entry name" value="HisP_aminotrans"/>
</dbReference>
<dbReference type="InterPro" id="IPR015424">
    <property type="entry name" value="PyrdxlP-dep_Trfase"/>
</dbReference>
<dbReference type="GO" id="GO:0004400">
    <property type="term" value="F:histidinol-phosphate transaminase activity"/>
    <property type="evidence" value="ECO:0007669"/>
    <property type="project" value="UniProtKB-EC"/>
</dbReference>
<evidence type="ECO:0000256" key="5">
    <source>
        <dbReference type="ARBA" id="ARBA00022576"/>
    </source>
</evidence>
<dbReference type="PANTHER" id="PTHR42885:SF2">
    <property type="entry name" value="HISTIDINOL-PHOSPHATE AMINOTRANSFERASE"/>
    <property type="match status" value="1"/>
</dbReference>
<evidence type="ECO:0000256" key="11">
    <source>
        <dbReference type="ARBA" id="ARBA00047481"/>
    </source>
</evidence>
<evidence type="ECO:0000259" key="13">
    <source>
        <dbReference type="Pfam" id="PF00155"/>
    </source>
</evidence>
<dbReference type="GeneID" id="36516606"/>
<evidence type="ECO:0000256" key="10">
    <source>
        <dbReference type="ARBA" id="ARBA00030262"/>
    </source>
</evidence>
<dbReference type="Gene3D" id="3.40.640.10">
    <property type="entry name" value="Type I PLP-dependent aspartate aminotransferase-like (Major domain)"/>
    <property type="match status" value="1"/>
</dbReference>
<comment type="caution">
    <text evidence="14">The sequence shown here is derived from an EMBL/GenBank/DDBJ whole genome shotgun (WGS) entry which is preliminary data.</text>
</comment>
<keyword evidence="6" id="KW-0028">Amino-acid biosynthesis</keyword>
<dbReference type="InterPro" id="IPR004839">
    <property type="entry name" value="Aminotransferase_I/II_large"/>
</dbReference>
<dbReference type="Gene3D" id="3.90.1150.10">
    <property type="entry name" value="Aspartate Aminotransferase, domain 1"/>
    <property type="match status" value="1"/>
</dbReference>
<dbReference type="GO" id="GO:0000105">
    <property type="term" value="P:L-histidine biosynthetic process"/>
    <property type="evidence" value="ECO:0007669"/>
    <property type="project" value="UniProtKB-KW"/>
</dbReference>
<evidence type="ECO:0000256" key="4">
    <source>
        <dbReference type="ARBA" id="ARBA00012748"/>
    </source>
</evidence>
<evidence type="ECO:0000256" key="1">
    <source>
        <dbReference type="ARBA" id="ARBA00001933"/>
    </source>
</evidence>
<dbReference type="EC" id="2.6.1.9" evidence="4"/>
<keyword evidence="7 14" id="KW-0808">Transferase</keyword>
<evidence type="ECO:0000256" key="6">
    <source>
        <dbReference type="ARBA" id="ARBA00022605"/>
    </source>
</evidence>
<dbReference type="CDD" id="cd00609">
    <property type="entry name" value="AAT_like"/>
    <property type="match status" value="1"/>
</dbReference>
<dbReference type="EMBL" id="NDIQ01000021">
    <property type="protein sequence ID" value="PRT55238.1"/>
    <property type="molecule type" value="Genomic_DNA"/>
</dbReference>
<proteinExistence type="inferred from homology"/>
<comment type="cofactor">
    <cofactor evidence="1 12">
        <name>pyridoxal 5'-phosphate</name>
        <dbReference type="ChEBI" id="CHEBI:597326"/>
    </cofactor>
</comment>
<comment type="pathway">
    <text evidence="2">Amino-acid biosynthesis; L-histidine biosynthesis; L-histidine from 5-phospho-alpha-D-ribose 1-diphosphate: step 7/9.</text>
</comment>
<reference evidence="14 15" key="1">
    <citation type="submission" date="2017-04" db="EMBL/GenBank/DDBJ databases">
        <title>Genome sequencing of [Candida] sorbophila.</title>
        <authorList>
            <person name="Ahn J.O."/>
        </authorList>
    </citation>
    <scope>NUCLEOTIDE SEQUENCE [LARGE SCALE GENOMIC DNA]</scope>
    <source>
        <strain evidence="14 15">DS02</strain>
    </source>
</reference>
<dbReference type="RefSeq" id="XP_024665183.1">
    <property type="nucleotide sequence ID" value="XM_024809415.1"/>
</dbReference>
<dbReference type="SUPFAM" id="SSF53383">
    <property type="entry name" value="PLP-dependent transferases"/>
    <property type="match status" value="1"/>
</dbReference>
<dbReference type="InterPro" id="IPR015422">
    <property type="entry name" value="PyrdxlP-dep_Trfase_small"/>
</dbReference>
<keyword evidence="5 14" id="KW-0032">Aminotransferase</keyword>
<evidence type="ECO:0000256" key="2">
    <source>
        <dbReference type="ARBA" id="ARBA00005011"/>
    </source>
</evidence>
<sequence length="399" mass="43192">MQLLQLSSGCESEIVRNMSVTDLLRPNIRKLVPYRCARDDYKVGILLDANENTSVTAVSDLSEAEKRLDLNRYPDPHLVDVKQLLCNLRNAEAAKSGLPASLAPQNICLGVGSDESIDALQRALCRPGTDKILICPPTYGMYKVSADINDLSVVSVPLDENFDLQTDKIIEKLQADPTIKMALACSPGNPTGKLLKMDDILKITRAWTGGVVVVDEAYVDFSGPSCATLVTENERLAVLQTLSKSFGLAGLRCGVTFAHENLAIALNSMKAPYNISSITAELARRALSPASIKIMRDGVAQIVAERARMVAELPKIDGLGKIVGGLDANFVMVQVLDKAGGVPSNEHALKIYKLLAETKQVVVRYRGNELNCVGCLRISIGTKDENDTVIQVLEEALSE</sequence>
<dbReference type="GO" id="GO:0030170">
    <property type="term" value="F:pyridoxal phosphate binding"/>
    <property type="evidence" value="ECO:0007669"/>
    <property type="project" value="InterPro"/>
</dbReference>
<dbReference type="OrthoDB" id="2015537at2759"/>
<dbReference type="PROSITE" id="PS00599">
    <property type="entry name" value="AA_TRANSFER_CLASS_2"/>
    <property type="match status" value="1"/>
</dbReference>
<comment type="catalytic activity">
    <reaction evidence="11">
        <text>L-histidinol phosphate + 2-oxoglutarate = 3-(imidazol-4-yl)-2-oxopropyl phosphate + L-glutamate</text>
        <dbReference type="Rhea" id="RHEA:23744"/>
        <dbReference type="ChEBI" id="CHEBI:16810"/>
        <dbReference type="ChEBI" id="CHEBI:29985"/>
        <dbReference type="ChEBI" id="CHEBI:57766"/>
        <dbReference type="ChEBI" id="CHEBI:57980"/>
        <dbReference type="EC" id="2.6.1.9"/>
    </reaction>
</comment>
<dbReference type="NCBIfam" id="TIGR01141">
    <property type="entry name" value="hisC"/>
    <property type="match status" value="1"/>
</dbReference>
<protein>
    <recommendedName>
        <fullName evidence="4">histidinol-phosphate transaminase</fullName>
        <ecNumber evidence="4">2.6.1.9</ecNumber>
    </recommendedName>
    <alternativeName>
        <fullName evidence="10">Imidazole acetol-phosphate transaminase</fullName>
    </alternativeName>
</protein>
<keyword evidence="15" id="KW-1185">Reference proteome</keyword>
<evidence type="ECO:0000313" key="15">
    <source>
        <dbReference type="Proteomes" id="UP000238350"/>
    </source>
</evidence>
<name>A0A2T0FJT1_9ASCO</name>
<evidence type="ECO:0000256" key="7">
    <source>
        <dbReference type="ARBA" id="ARBA00022679"/>
    </source>
</evidence>
<comment type="similarity">
    <text evidence="3 12">Belongs to the class-II pyridoxal-phosphate-dependent aminotransferase family.</text>
</comment>
<keyword evidence="8 12" id="KW-0663">Pyridoxal phosphate</keyword>
<evidence type="ECO:0000313" key="14">
    <source>
        <dbReference type="EMBL" id="PRT55238.1"/>
    </source>
</evidence>
<feature type="domain" description="Aminotransferase class I/classII large" evidence="13">
    <location>
        <begin position="47"/>
        <end position="392"/>
    </location>
</feature>
<gene>
    <name evidence="14" type="ORF">B9G98_02858</name>
</gene>
<dbReference type="InterPro" id="IPR001917">
    <property type="entry name" value="Aminotrans_II_pyridoxalP_BS"/>
</dbReference>
<dbReference type="PANTHER" id="PTHR42885">
    <property type="entry name" value="HISTIDINOL-PHOSPHATE AMINOTRANSFERASE-RELATED"/>
    <property type="match status" value="1"/>
</dbReference>
<keyword evidence="9" id="KW-0368">Histidine biosynthesis</keyword>
<evidence type="ECO:0000256" key="3">
    <source>
        <dbReference type="ARBA" id="ARBA00008392"/>
    </source>
</evidence>
<dbReference type="Pfam" id="PF00155">
    <property type="entry name" value="Aminotran_1_2"/>
    <property type="match status" value="1"/>
</dbReference>
<evidence type="ECO:0000256" key="8">
    <source>
        <dbReference type="ARBA" id="ARBA00022898"/>
    </source>
</evidence>
<evidence type="ECO:0000256" key="12">
    <source>
        <dbReference type="RuleBase" id="RU003693"/>
    </source>
</evidence>
<dbReference type="STRING" id="45607.A0A2T0FJT1"/>
<dbReference type="Proteomes" id="UP000238350">
    <property type="component" value="Unassembled WGS sequence"/>
</dbReference>
<accession>A0A2T0FJT1</accession>
<evidence type="ECO:0000256" key="9">
    <source>
        <dbReference type="ARBA" id="ARBA00023102"/>
    </source>
</evidence>
<organism evidence="14 15">
    <name type="scientific">Wickerhamiella sorbophila</name>
    <dbReference type="NCBI Taxonomy" id="45607"/>
    <lineage>
        <taxon>Eukaryota</taxon>
        <taxon>Fungi</taxon>
        <taxon>Dikarya</taxon>
        <taxon>Ascomycota</taxon>
        <taxon>Saccharomycotina</taxon>
        <taxon>Dipodascomycetes</taxon>
        <taxon>Dipodascales</taxon>
        <taxon>Trichomonascaceae</taxon>
        <taxon>Wickerhamiella</taxon>
    </lineage>
</organism>
<dbReference type="InterPro" id="IPR015421">
    <property type="entry name" value="PyrdxlP-dep_Trfase_major"/>
</dbReference>
<dbReference type="AlphaFoldDB" id="A0A2T0FJT1"/>